<dbReference type="AlphaFoldDB" id="A0A940X2D3"/>
<accession>A0A940X2D3</accession>
<keyword evidence="2" id="KW-0012">Acyltransferase</keyword>
<dbReference type="Pfam" id="PF00583">
    <property type="entry name" value="Acetyltransf_1"/>
    <property type="match status" value="1"/>
</dbReference>
<dbReference type="Proteomes" id="UP000673447">
    <property type="component" value="Unassembled WGS sequence"/>
</dbReference>
<evidence type="ECO:0000259" key="3">
    <source>
        <dbReference type="PROSITE" id="PS51186"/>
    </source>
</evidence>
<keyword evidence="1" id="KW-0808">Transferase</keyword>
<dbReference type="InterPro" id="IPR016181">
    <property type="entry name" value="Acyl_CoA_acyltransferase"/>
</dbReference>
<reference evidence="4" key="1">
    <citation type="journal article" date="2016" name="Int. J. Syst. Evol. Microbiol.">
        <title>Pseudoxanthomonas helianthi sp. nov., isolated from roots of Jerusalem artichoke (Helianthus tuberosus).</title>
        <authorList>
            <person name="Kittiwongwattana C."/>
            <person name="Thawai C."/>
        </authorList>
    </citation>
    <scope>NUCLEOTIDE SEQUENCE</scope>
    <source>
        <strain evidence="4">110414</strain>
    </source>
</reference>
<feature type="domain" description="N-acetyltransferase" evidence="3">
    <location>
        <begin position="1"/>
        <end position="165"/>
    </location>
</feature>
<evidence type="ECO:0000313" key="5">
    <source>
        <dbReference type="Proteomes" id="UP000673447"/>
    </source>
</evidence>
<dbReference type="InterPro" id="IPR000182">
    <property type="entry name" value="GNAT_dom"/>
</dbReference>
<dbReference type="GO" id="GO:0016747">
    <property type="term" value="F:acyltransferase activity, transferring groups other than amino-acyl groups"/>
    <property type="evidence" value="ECO:0007669"/>
    <property type="project" value="InterPro"/>
</dbReference>
<dbReference type="EMBL" id="JAGKTC010000001">
    <property type="protein sequence ID" value="MBP3982948.1"/>
    <property type="molecule type" value="Genomic_DNA"/>
</dbReference>
<sequence length="167" mass="18906">MRIRRLSKADAVILQECRLSGLQESPEAFLASYEDVKDTPLSQVEAELADPDIHYLGAFDGERLVGFMRYVRFSRLSRRHVAEVRSVYVRQSHRRGGIARQLLDRLVEDARAAGIESLILSVLSTNLSARRLYESAGFDVYGEEPRAIRKPGGDVGQLHLWRNLSSH</sequence>
<evidence type="ECO:0000256" key="1">
    <source>
        <dbReference type="ARBA" id="ARBA00022679"/>
    </source>
</evidence>
<gene>
    <name evidence="4" type="ORF">J5837_00810</name>
</gene>
<dbReference type="SUPFAM" id="SSF55729">
    <property type="entry name" value="Acyl-CoA N-acyltransferases (Nat)"/>
    <property type="match status" value="1"/>
</dbReference>
<name>A0A940X2D3_9GAMM</name>
<proteinExistence type="predicted"/>
<keyword evidence="5" id="KW-1185">Reference proteome</keyword>
<evidence type="ECO:0000256" key="2">
    <source>
        <dbReference type="ARBA" id="ARBA00023315"/>
    </source>
</evidence>
<comment type="caution">
    <text evidence="4">The sequence shown here is derived from an EMBL/GenBank/DDBJ whole genome shotgun (WGS) entry which is preliminary data.</text>
</comment>
<dbReference type="PROSITE" id="PS51186">
    <property type="entry name" value="GNAT"/>
    <property type="match status" value="1"/>
</dbReference>
<dbReference type="InterPro" id="IPR050832">
    <property type="entry name" value="Bact_Acetyltransf"/>
</dbReference>
<evidence type="ECO:0000313" key="4">
    <source>
        <dbReference type="EMBL" id="MBP3982948.1"/>
    </source>
</evidence>
<dbReference type="Gene3D" id="3.40.630.30">
    <property type="match status" value="1"/>
</dbReference>
<dbReference type="PANTHER" id="PTHR43877:SF1">
    <property type="entry name" value="ACETYLTRANSFERASE"/>
    <property type="match status" value="1"/>
</dbReference>
<organism evidence="4 5">
    <name type="scientific">Pseudoxanthomonas helianthi</name>
    <dbReference type="NCBI Taxonomy" id="1453541"/>
    <lineage>
        <taxon>Bacteria</taxon>
        <taxon>Pseudomonadati</taxon>
        <taxon>Pseudomonadota</taxon>
        <taxon>Gammaproteobacteria</taxon>
        <taxon>Lysobacterales</taxon>
        <taxon>Lysobacteraceae</taxon>
        <taxon>Pseudoxanthomonas</taxon>
    </lineage>
</organism>
<reference evidence="4" key="2">
    <citation type="submission" date="2021-03" db="EMBL/GenBank/DDBJ databases">
        <authorList>
            <person name="Cao W."/>
        </authorList>
    </citation>
    <scope>NUCLEOTIDE SEQUENCE</scope>
    <source>
        <strain evidence="4">110414</strain>
    </source>
</reference>
<dbReference type="CDD" id="cd04301">
    <property type="entry name" value="NAT_SF"/>
    <property type="match status" value="1"/>
</dbReference>
<protein>
    <submittedName>
        <fullName evidence="4">GNAT family N-acetyltransferase</fullName>
    </submittedName>
</protein>
<dbReference type="PANTHER" id="PTHR43877">
    <property type="entry name" value="AMINOALKYLPHOSPHONATE N-ACETYLTRANSFERASE-RELATED-RELATED"/>
    <property type="match status" value="1"/>
</dbReference>